<dbReference type="HOGENOM" id="CLU_758787_0_0_1"/>
<keyword evidence="3" id="KW-1185">Reference proteome</keyword>
<feature type="region of interest" description="Disordered" evidence="1">
    <location>
        <begin position="87"/>
        <end position="174"/>
    </location>
</feature>
<dbReference type="EMBL" id="DS547099">
    <property type="protein sequence ID" value="EDR09525.1"/>
    <property type="molecule type" value="Genomic_DNA"/>
</dbReference>
<dbReference type="GeneID" id="6075314"/>
<evidence type="ECO:0000313" key="2">
    <source>
        <dbReference type="EMBL" id="EDR09525.1"/>
    </source>
</evidence>
<dbReference type="Proteomes" id="UP000001194">
    <property type="component" value="Unassembled WGS sequence"/>
</dbReference>
<sequence>MAEQYFFDPGRCCNGYDYRMTPSPPYSRVSSSRLDHTHNRDIVRRRSYYIFLWHSEEEEASVATRVVPTKVDTVGSNDSLVGLAVTMEEELSRGRSEGSRPRKPLRGAPPSSLSQPTYSDCSRSSSPSKFNRASSNTTPWLRSPAPTRAKNLPISSTPRIPTTERKPLANYYKARDEQQDVATLLRRRQPLGGHAVTFQHHRFLPRNTANAPSSSPSFQPQFPSSETHHTPSSTFHPETSNGFKGSPMARLILQYKESSDEDISTHQRAVNLSVKKSLLMSEIVESKGSQRSYTLHPTLLKDITQVVGELQIFLERTSALIPERKSYYKVDPRDTFLSILRESSDAGQLQAAWMAGVCAGEFMEI</sequence>
<evidence type="ECO:0000256" key="1">
    <source>
        <dbReference type="SAM" id="MobiDB-lite"/>
    </source>
</evidence>
<dbReference type="KEGG" id="lbc:LACBIDRAFT_325943"/>
<feature type="compositionally biased region" description="Basic and acidic residues" evidence="1">
    <location>
        <begin position="162"/>
        <end position="174"/>
    </location>
</feature>
<proteinExistence type="predicted"/>
<evidence type="ECO:0000313" key="3">
    <source>
        <dbReference type="Proteomes" id="UP000001194"/>
    </source>
</evidence>
<organism evidence="3">
    <name type="scientific">Laccaria bicolor (strain S238N-H82 / ATCC MYA-4686)</name>
    <name type="common">Bicoloured deceiver</name>
    <name type="synonym">Laccaria laccata var. bicolor</name>
    <dbReference type="NCBI Taxonomy" id="486041"/>
    <lineage>
        <taxon>Eukaryota</taxon>
        <taxon>Fungi</taxon>
        <taxon>Dikarya</taxon>
        <taxon>Basidiomycota</taxon>
        <taxon>Agaricomycotina</taxon>
        <taxon>Agaricomycetes</taxon>
        <taxon>Agaricomycetidae</taxon>
        <taxon>Agaricales</taxon>
        <taxon>Agaricineae</taxon>
        <taxon>Hydnangiaceae</taxon>
        <taxon>Laccaria</taxon>
    </lineage>
</organism>
<feature type="region of interest" description="Disordered" evidence="1">
    <location>
        <begin position="206"/>
        <end position="243"/>
    </location>
</feature>
<dbReference type="AlphaFoldDB" id="B0D6S0"/>
<feature type="compositionally biased region" description="Low complexity" evidence="1">
    <location>
        <begin position="212"/>
        <end position="240"/>
    </location>
</feature>
<feature type="compositionally biased region" description="Polar residues" evidence="1">
    <location>
        <begin position="111"/>
        <end position="140"/>
    </location>
</feature>
<reference evidence="2 3" key="1">
    <citation type="journal article" date="2008" name="Nature">
        <title>The genome of Laccaria bicolor provides insights into mycorrhizal symbiosis.</title>
        <authorList>
            <person name="Martin F."/>
            <person name="Aerts A."/>
            <person name="Ahren D."/>
            <person name="Brun A."/>
            <person name="Danchin E.G.J."/>
            <person name="Duchaussoy F."/>
            <person name="Gibon J."/>
            <person name="Kohler A."/>
            <person name="Lindquist E."/>
            <person name="Pereda V."/>
            <person name="Salamov A."/>
            <person name="Shapiro H.J."/>
            <person name="Wuyts J."/>
            <person name="Blaudez D."/>
            <person name="Buee M."/>
            <person name="Brokstein P."/>
            <person name="Canbaeck B."/>
            <person name="Cohen D."/>
            <person name="Courty P.E."/>
            <person name="Coutinho P.M."/>
            <person name="Delaruelle C."/>
            <person name="Detter J.C."/>
            <person name="Deveau A."/>
            <person name="DiFazio S."/>
            <person name="Duplessis S."/>
            <person name="Fraissinet-Tachet L."/>
            <person name="Lucic E."/>
            <person name="Frey-Klett P."/>
            <person name="Fourrey C."/>
            <person name="Feussner I."/>
            <person name="Gay G."/>
            <person name="Grimwood J."/>
            <person name="Hoegger P.J."/>
            <person name="Jain P."/>
            <person name="Kilaru S."/>
            <person name="Labbe J."/>
            <person name="Lin Y.C."/>
            <person name="Legue V."/>
            <person name="Le Tacon F."/>
            <person name="Marmeisse R."/>
            <person name="Melayah D."/>
            <person name="Montanini B."/>
            <person name="Muratet M."/>
            <person name="Nehls U."/>
            <person name="Niculita-Hirzel H."/>
            <person name="Oudot-Le Secq M.P."/>
            <person name="Peter M."/>
            <person name="Quesneville H."/>
            <person name="Rajashekar B."/>
            <person name="Reich M."/>
            <person name="Rouhier N."/>
            <person name="Schmutz J."/>
            <person name="Yin T."/>
            <person name="Chalot M."/>
            <person name="Henrissat B."/>
            <person name="Kuees U."/>
            <person name="Lucas S."/>
            <person name="Van de Peer Y."/>
            <person name="Podila G.K."/>
            <person name="Polle A."/>
            <person name="Pukkila P.J."/>
            <person name="Richardson P.M."/>
            <person name="Rouze P."/>
            <person name="Sanders I.R."/>
            <person name="Stajich J.E."/>
            <person name="Tunlid A."/>
            <person name="Tuskan G."/>
            <person name="Grigoriev I.V."/>
        </authorList>
    </citation>
    <scope>NUCLEOTIDE SEQUENCE [LARGE SCALE GENOMIC DNA]</scope>
    <source>
        <strain evidence="3">S238N-H82 / ATCC MYA-4686</strain>
    </source>
</reference>
<name>B0D6S0_LACBS</name>
<accession>B0D6S0</accession>
<dbReference type="RefSeq" id="XP_001879874.1">
    <property type="nucleotide sequence ID" value="XM_001879839.1"/>
</dbReference>
<dbReference type="OrthoDB" id="3061725at2759"/>
<gene>
    <name evidence="2" type="ORF">LACBIDRAFT_325943</name>
</gene>
<feature type="compositionally biased region" description="Basic and acidic residues" evidence="1">
    <location>
        <begin position="90"/>
        <end position="100"/>
    </location>
</feature>
<protein>
    <submittedName>
        <fullName evidence="2">Predicted protein</fullName>
    </submittedName>
</protein>
<dbReference type="InParanoid" id="B0D6S0"/>